<dbReference type="PANTHER" id="PTHR12526:SF627">
    <property type="entry name" value="D-RHAMNOSYLTRANSFERASE WBPZ"/>
    <property type="match status" value="1"/>
</dbReference>
<name>A0ABW7AQV8_9ACTN</name>
<proteinExistence type="predicted"/>
<dbReference type="EMBL" id="JBICRM010000029">
    <property type="protein sequence ID" value="MFG1708622.1"/>
    <property type="molecule type" value="Genomic_DNA"/>
</dbReference>
<reference evidence="4 5" key="1">
    <citation type="submission" date="2024-10" db="EMBL/GenBank/DDBJ databases">
        <authorList>
            <person name="Topkara A.R."/>
            <person name="Saygin H."/>
        </authorList>
    </citation>
    <scope>NUCLEOTIDE SEQUENCE [LARGE SCALE GENOMIC DNA]</scope>
    <source>
        <strain evidence="4 5">M3C6</strain>
    </source>
</reference>
<evidence type="ECO:0000313" key="4">
    <source>
        <dbReference type="EMBL" id="MFG1708622.1"/>
    </source>
</evidence>
<dbReference type="Proteomes" id="UP001603978">
    <property type="component" value="Unassembled WGS sequence"/>
</dbReference>
<organism evidence="4 5">
    <name type="scientific">Nonomuraea marmarensis</name>
    <dbReference type="NCBI Taxonomy" id="3351344"/>
    <lineage>
        <taxon>Bacteria</taxon>
        <taxon>Bacillati</taxon>
        <taxon>Actinomycetota</taxon>
        <taxon>Actinomycetes</taxon>
        <taxon>Streptosporangiales</taxon>
        <taxon>Streptosporangiaceae</taxon>
        <taxon>Nonomuraea</taxon>
    </lineage>
</organism>
<dbReference type="GO" id="GO:0016757">
    <property type="term" value="F:glycosyltransferase activity"/>
    <property type="evidence" value="ECO:0007669"/>
    <property type="project" value="UniProtKB-KW"/>
</dbReference>
<evidence type="ECO:0000256" key="1">
    <source>
        <dbReference type="ARBA" id="ARBA00022679"/>
    </source>
</evidence>
<evidence type="ECO:0000259" key="3">
    <source>
        <dbReference type="Pfam" id="PF00534"/>
    </source>
</evidence>
<gene>
    <name evidence="4" type="ORF">ACFLIM_36020</name>
</gene>
<comment type="caution">
    <text evidence="4">The sequence shown here is derived from an EMBL/GenBank/DDBJ whole genome shotgun (WGS) entry which is preliminary data.</text>
</comment>
<dbReference type="InterPro" id="IPR001296">
    <property type="entry name" value="Glyco_trans_1"/>
</dbReference>
<keyword evidence="4" id="KW-0328">Glycosyltransferase</keyword>
<dbReference type="PANTHER" id="PTHR12526">
    <property type="entry name" value="GLYCOSYLTRANSFERASE"/>
    <property type="match status" value="1"/>
</dbReference>
<dbReference type="Pfam" id="PF00534">
    <property type="entry name" value="Glycos_transf_1"/>
    <property type="match status" value="1"/>
</dbReference>
<sequence length="422" mass="46520">MKISFLIHNVYGIGGTIRTTVNLAAALAGTHEVEIVSMLRHRAQPRFAIDPRVRVVPLVDIRPGSRDSSDPLHHEPAQAFPAAEGRHRQYSRLTDQRAERYLRDCGADVVIGTRPGINVYLARFGSPHALRIAQEHLTHDTHSKRLRAELARHYRTLDAVLTTTNADAAAYRAKMSLPGVRVLAIPNSVPEPPNPPSDGTTKVIAAAGRLVRGKRFDLLIEAFAEIAATRPGWRLRIYGGGTEQERLQHLIERAGLTGRAALMGAHAQIEAEFAKASIVAVSSDAESFGMTIVEAMRCGVPVVSTNCPLGPAEIIHDGVDGRLVPVGDSHALARGLLDLIDDEPARRRMGAAALAEARRYDPRAIASRYDELFADLHASRRARTRQRRRARLRARLSRAARQMPHLHRLRALIPSVPRESRR</sequence>
<dbReference type="SUPFAM" id="SSF53756">
    <property type="entry name" value="UDP-Glycosyltransferase/glycogen phosphorylase"/>
    <property type="match status" value="1"/>
</dbReference>
<protein>
    <submittedName>
        <fullName evidence="4">Glycosyltransferase family 4 protein</fullName>
        <ecNumber evidence="4">2.4.-.-</ecNumber>
    </submittedName>
</protein>
<dbReference type="RefSeq" id="WP_393172852.1">
    <property type="nucleotide sequence ID" value="NZ_JBICRM010000029.1"/>
</dbReference>
<dbReference type="CDD" id="cd03820">
    <property type="entry name" value="GT4_AmsD-like"/>
    <property type="match status" value="1"/>
</dbReference>
<feature type="compositionally biased region" description="Basic and acidic residues" evidence="2">
    <location>
        <begin position="64"/>
        <end position="76"/>
    </location>
</feature>
<accession>A0ABW7AQV8</accession>
<dbReference type="EC" id="2.4.-.-" evidence="4"/>
<feature type="region of interest" description="Disordered" evidence="2">
    <location>
        <begin position="64"/>
        <end position="89"/>
    </location>
</feature>
<evidence type="ECO:0000256" key="2">
    <source>
        <dbReference type="SAM" id="MobiDB-lite"/>
    </source>
</evidence>
<keyword evidence="1 4" id="KW-0808">Transferase</keyword>
<feature type="domain" description="Glycosyl transferase family 1" evidence="3">
    <location>
        <begin position="195"/>
        <end position="353"/>
    </location>
</feature>
<keyword evidence="5" id="KW-1185">Reference proteome</keyword>
<evidence type="ECO:0000313" key="5">
    <source>
        <dbReference type="Proteomes" id="UP001603978"/>
    </source>
</evidence>
<dbReference type="Gene3D" id="3.40.50.2000">
    <property type="entry name" value="Glycogen Phosphorylase B"/>
    <property type="match status" value="2"/>
</dbReference>